<organism evidence="2 3">
    <name type="scientific">Paraglomus brasilianum</name>
    <dbReference type="NCBI Taxonomy" id="144538"/>
    <lineage>
        <taxon>Eukaryota</taxon>
        <taxon>Fungi</taxon>
        <taxon>Fungi incertae sedis</taxon>
        <taxon>Mucoromycota</taxon>
        <taxon>Glomeromycotina</taxon>
        <taxon>Glomeromycetes</taxon>
        <taxon>Paraglomerales</taxon>
        <taxon>Paraglomeraceae</taxon>
        <taxon>Paraglomus</taxon>
    </lineage>
</organism>
<dbReference type="OrthoDB" id="120976at2759"/>
<dbReference type="SUPFAM" id="SSF52047">
    <property type="entry name" value="RNI-like"/>
    <property type="match status" value="1"/>
</dbReference>
<name>A0A9N8ZU32_9GLOM</name>
<feature type="compositionally biased region" description="Polar residues" evidence="1">
    <location>
        <begin position="15"/>
        <end position="30"/>
    </location>
</feature>
<dbReference type="EMBL" id="CAJVPI010000244">
    <property type="protein sequence ID" value="CAG8507181.1"/>
    <property type="molecule type" value="Genomic_DNA"/>
</dbReference>
<feature type="region of interest" description="Disordered" evidence="1">
    <location>
        <begin position="1"/>
        <end position="80"/>
    </location>
</feature>
<reference evidence="2" key="1">
    <citation type="submission" date="2021-06" db="EMBL/GenBank/DDBJ databases">
        <authorList>
            <person name="Kallberg Y."/>
            <person name="Tangrot J."/>
            <person name="Rosling A."/>
        </authorList>
    </citation>
    <scope>NUCLEOTIDE SEQUENCE</scope>
    <source>
        <strain evidence="2">BR232B</strain>
    </source>
</reference>
<proteinExistence type="predicted"/>
<evidence type="ECO:0000256" key="1">
    <source>
        <dbReference type="SAM" id="MobiDB-lite"/>
    </source>
</evidence>
<comment type="caution">
    <text evidence="2">The sequence shown here is derived from an EMBL/GenBank/DDBJ whole genome shotgun (WGS) entry which is preliminary data.</text>
</comment>
<evidence type="ECO:0000313" key="3">
    <source>
        <dbReference type="Proteomes" id="UP000789739"/>
    </source>
</evidence>
<dbReference type="AlphaFoldDB" id="A0A9N8ZU32"/>
<evidence type="ECO:0000313" key="2">
    <source>
        <dbReference type="EMBL" id="CAG8507181.1"/>
    </source>
</evidence>
<gene>
    <name evidence="2" type="ORF">PBRASI_LOCUS2918</name>
</gene>
<sequence length="468" mass="53765">MTPRTRKSLQKEYSPATSTITRIDTDTNPTPYRPKSARTFVSESGQTPGSRSRALIEKTNTADSGKKNDSRKRRSSRGKTFTLADELSLAEERSDVKRLKTYTQGAEDENEEENLHASFFNLDLLREKTLEQQEALNHKKQETIKASAYKDGLQGHMYNDSASSIAQLLKPVEKCCGSSVRDLLIEEKTPIEKVETVYDWLEEKGFLNEYMLSEFRVVECVTTMDLSHTFNNTVKENELSLRMTQPSYTPYDLENRNRYSAAALVSVLARPNSFSDLRVLRLSGAIIDARYLSVLRDLVSLEELYVDRTGMIDEGMAHLVIRRKSLKVLDISKNRFITDRSFDNLIYLSELEVLHLDETGVTLDGLRKFVRDSYSQNLNQLTIHRDLRSALRRRGELYCIGSQPNMIEDPEITFNMSVYQLRRQLSFHAKINSKILTVGTREQLAKQLHDILERRNQDSHIWTLCGGR</sequence>
<accession>A0A9N8ZU32</accession>
<dbReference type="InterPro" id="IPR032675">
    <property type="entry name" value="LRR_dom_sf"/>
</dbReference>
<keyword evidence="3" id="KW-1185">Reference proteome</keyword>
<feature type="compositionally biased region" description="Polar residues" evidence="1">
    <location>
        <begin position="39"/>
        <end position="50"/>
    </location>
</feature>
<dbReference type="Gene3D" id="3.80.10.10">
    <property type="entry name" value="Ribonuclease Inhibitor"/>
    <property type="match status" value="1"/>
</dbReference>
<dbReference type="Proteomes" id="UP000789739">
    <property type="component" value="Unassembled WGS sequence"/>
</dbReference>
<protein>
    <submittedName>
        <fullName evidence="2">9145_t:CDS:1</fullName>
    </submittedName>
</protein>